<reference evidence="4" key="1">
    <citation type="submission" date="2018-05" db="EMBL/GenBank/DDBJ databases">
        <title>Draft genome of Mucuna pruriens seed.</title>
        <authorList>
            <person name="Nnadi N.E."/>
            <person name="Vos R."/>
            <person name="Hasami M.H."/>
            <person name="Devisetty U.K."/>
            <person name="Aguiy J.C."/>
        </authorList>
    </citation>
    <scope>NUCLEOTIDE SEQUENCE [LARGE SCALE GENOMIC DNA]</scope>
    <source>
        <strain evidence="4">JCA_2017</strain>
    </source>
</reference>
<dbReference type="InterPro" id="IPR054722">
    <property type="entry name" value="PolX-like_BBD"/>
</dbReference>
<dbReference type="InterPro" id="IPR001584">
    <property type="entry name" value="Integrase_cat-core"/>
</dbReference>
<dbReference type="OrthoDB" id="413361at2759"/>
<evidence type="ECO:0000313" key="4">
    <source>
        <dbReference type="EMBL" id="RDX58134.1"/>
    </source>
</evidence>
<dbReference type="Pfam" id="PF22936">
    <property type="entry name" value="Pol_BBD"/>
    <property type="match status" value="1"/>
</dbReference>
<dbReference type="Gene3D" id="3.30.420.10">
    <property type="entry name" value="Ribonuclease H-like superfamily/Ribonuclease H"/>
    <property type="match status" value="1"/>
</dbReference>
<keyword evidence="1" id="KW-0378">Hydrolase</keyword>
<feature type="non-terminal residue" evidence="4">
    <location>
        <position position="362"/>
    </location>
</feature>
<feature type="non-terminal residue" evidence="4">
    <location>
        <position position="1"/>
    </location>
</feature>
<feature type="region of interest" description="Disordered" evidence="2">
    <location>
        <begin position="51"/>
        <end position="73"/>
    </location>
</feature>
<dbReference type="GO" id="GO:0006508">
    <property type="term" value="P:proteolysis"/>
    <property type="evidence" value="ECO:0007669"/>
    <property type="project" value="UniProtKB-KW"/>
</dbReference>
<keyword evidence="1" id="KW-0645">Protease</keyword>
<dbReference type="InterPro" id="IPR025724">
    <property type="entry name" value="GAG-pre-integrase_dom"/>
</dbReference>
<accession>A0A371E024</accession>
<dbReference type="GO" id="GO:0003676">
    <property type="term" value="F:nucleic acid binding"/>
    <property type="evidence" value="ECO:0007669"/>
    <property type="project" value="InterPro"/>
</dbReference>
<dbReference type="GO" id="GO:0015074">
    <property type="term" value="P:DNA integration"/>
    <property type="evidence" value="ECO:0007669"/>
    <property type="project" value="InterPro"/>
</dbReference>
<dbReference type="AlphaFoldDB" id="A0A371E024"/>
<dbReference type="PANTHER" id="PTHR42648:SF28">
    <property type="entry name" value="TRANSPOSON-ENCODED PROTEIN WITH RIBONUCLEASE H-LIKE AND RETROVIRUS ZINC FINGER-LIKE DOMAINS"/>
    <property type="match status" value="1"/>
</dbReference>
<dbReference type="PANTHER" id="PTHR42648">
    <property type="entry name" value="TRANSPOSASE, PUTATIVE-RELATED"/>
    <property type="match status" value="1"/>
</dbReference>
<feature type="region of interest" description="Disordered" evidence="2">
    <location>
        <begin position="1"/>
        <end position="39"/>
    </location>
</feature>
<dbReference type="SUPFAM" id="SSF53098">
    <property type="entry name" value="Ribonuclease H-like"/>
    <property type="match status" value="1"/>
</dbReference>
<dbReference type="EMBL" id="QJKJ01017798">
    <property type="protein sequence ID" value="RDX58134.1"/>
    <property type="molecule type" value="Genomic_DNA"/>
</dbReference>
<dbReference type="Proteomes" id="UP000257109">
    <property type="component" value="Unassembled WGS sequence"/>
</dbReference>
<gene>
    <name evidence="4" type="ORF">CR513_62572</name>
</gene>
<name>A0A371E024_MUCPR</name>
<dbReference type="InterPro" id="IPR036397">
    <property type="entry name" value="RNaseH_sf"/>
</dbReference>
<sequence>MVKSSVLNEEMRRKTQGSSSQSEVLVTKNKGRSQKKIQECGVSLLSQNRAYTEKKENKGKKGKSKEKDYDDDDDHVTTTASDDFIILRDFDGATLHITLRKKFFTSYTSSDFGVLKMGNDGMTKVIGVGDICLQTNTRIGVKHALDVHFNMIFVHMLDDGSYFGYGKWKLTKEAAKDSVNVMDIEASLWHRRLSHISEKGLTCLAKKDMLPGLKNAELEKCSHCMAGKQTRVSFKKHPPSRKSELLELVHSEVCGPLKIKSFSGALYFVYVLKTKDQVLEKFKQFQALVERQLGKKVKYIRSDNGGEYCGPFDVYCRQQGIRHEKTPPKTPRLNGLAERMNKTLIERVRCMLSEARLPKHFL</sequence>
<dbReference type="PROSITE" id="PS50994">
    <property type="entry name" value="INTEGRASE"/>
    <property type="match status" value="1"/>
</dbReference>
<dbReference type="InterPro" id="IPR012337">
    <property type="entry name" value="RNaseH-like_sf"/>
</dbReference>
<evidence type="ECO:0000256" key="2">
    <source>
        <dbReference type="SAM" id="MobiDB-lite"/>
    </source>
</evidence>
<keyword evidence="5" id="KW-1185">Reference proteome</keyword>
<protein>
    <recommendedName>
        <fullName evidence="3">Integrase catalytic domain-containing protein</fullName>
    </recommendedName>
</protein>
<dbReference type="Pfam" id="PF13976">
    <property type="entry name" value="gag_pre-integrs"/>
    <property type="match status" value="1"/>
</dbReference>
<feature type="domain" description="Integrase catalytic" evidence="3">
    <location>
        <begin position="235"/>
        <end position="362"/>
    </location>
</feature>
<evidence type="ECO:0000259" key="3">
    <source>
        <dbReference type="PROSITE" id="PS50994"/>
    </source>
</evidence>
<comment type="caution">
    <text evidence="4">The sequence shown here is derived from an EMBL/GenBank/DDBJ whole genome shotgun (WGS) entry which is preliminary data.</text>
</comment>
<dbReference type="InterPro" id="IPR039537">
    <property type="entry name" value="Retrotran_Ty1/copia-like"/>
</dbReference>
<proteinExistence type="predicted"/>
<evidence type="ECO:0000256" key="1">
    <source>
        <dbReference type="ARBA" id="ARBA00022670"/>
    </source>
</evidence>
<dbReference type="STRING" id="157652.A0A371E024"/>
<organism evidence="4 5">
    <name type="scientific">Mucuna pruriens</name>
    <name type="common">Velvet bean</name>
    <name type="synonym">Dolichos pruriens</name>
    <dbReference type="NCBI Taxonomy" id="157652"/>
    <lineage>
        <taxon>Eukaryota</taxon>
        <taxon>Viridiplantae</taxon>
        <taxon>Streptophyta</taxon>
        <taxon>Embryophyta</taxon>
        <taxon>Tracheophyta</taxon>
        <taxon>Spermatophyta</taxon>
        <taxon>Magnoliopsida</taxon>
        <taxon>eudicotyledons</taxon>
        <taxon>Gunneridae</taxon>
        <taxon>Pentapetalae</taxon>
        <taxon>rosids</taxon>
        <taxon>fabids</taxon>
        <taxon>Fabales</taxon>
        <taxon>Fabaceae</taxon>
        <taxon>Papilionoideae</taxon>
        <taxon>50 kb inversion clade</taxon>
        <taxon>NPAAA clade</taxon>
        <taxon>indigoferoid/millettioid clade</taxon>
        <taxon>Phaseoleae</taxon>
        <taxon>Mucuna</taxon>
    </lineage>
</organism>
<evidence type="ECO:0000313" key="5">
    <source>
        <dbReference type="Proteomes" id="UP000257109"/>
    </source>
</evidence>
<dbReference type="GO" id="GO:0008233">
    <property type="term" value="F:peptidase activity"/>
    <property type="evidence" value="ECO:0007669"/>
    <property type="project" value="UniProtKB-KW"/>
</dbReference>